<dbReference type="OrthoDB" id="4764652at2759"/>
<reference evidence="2 3" key="1">
    <citation type="submission" date="2016-05" db="EMBL/GenBank/DDBJ databases">
        <title>A degradative enzymes factory behind the ericoid mycorrhizal symbiosis.</title>
        <authorList>
            <consortium name="DOE Joint Genome Institute"/>
            <person name="Martino E."/>
            <person name="Morin E."/>
            <person name="Grelet G."/>
            <person name="Kuo A."/>
            <person name="Kohler A."/>
            <person name="Daghino S."/>
            <person name="Barry K."/>
            <person name="Choi C."/>
            <person name="Cichocki N."/>
            <person name="Clum A."/>
            <person name="Copeland A."/>
            <person name="Hainaut M."/>
            <person name="Haridas S."/>
            <person name="Labutti K."/>
            <person name="Lindquist E."/>
            <person name="Lipzen A."/>
            <person name="Khouja H.-R."/>
            <person name="Murat C."/>
            <person name="Ohm R."/>
            <person name="Olson A."/>
            <person name="Spatafora J."/>
            <person name="Veneault-Fourrey C."/>
            <person name="Henrissat B."/>
            <person name="Grigoriev I."/>
            <person name="Martin F."/>
            <person name="Perotto S."/>
        </authorList>
    </citation>
    <scope>NUCLEOTIDE SEQUENCE [LARGE SCALE GENOMIC DNA]</scope>
    <source>
        <strain evidence="2 3">UAMH 7357</strain>
    </source>
</reference>
<proteinExistence type="predicted"/>
<sequence length="387" mass="42427">MKISHLFFLSSVAVPGLALVLGTKGPEPRSLGTDLKSAFISRNQGAIHRALEKRSGIQYDSYLPELPAGWPNITAMGERRSRSESRDLAIRPRGDVATRDDPGDVARFLFMGLKIYVVANAAVTWYGLVESCQQFTQETGNGVQCVFGAITQVIAIVTLAYQGSIWRGQLATTLNNNGWHVPGINKRDEWASIMARDLSDGLKTEVRHLGTWDGIETNQKRDSEPAVPREVFGVKGGGQDFHFTYMGRDADGKDSFKLGLGDGSFQPNNKERRQNQLTDDNFYFTTGGIDFAAQSVESPTSVEWSWVSTPDSVEFSDIYNSVNCYLGGPFNFFTFDLENAISFQVYDAYQDYTMSAGVMSPFSASQESGIRSLTIGGGIGNNSCGAF</sequence>
<feature type="signal peptide" evidence="1">
    <location>
        <begin position="1"/>
        <end position="18"/>
    </location>
</feature>
<evidence type="ECO:0000313" key="2">
    <source>
        <dbReference type="EMBL" id="PMD23470.1"/>
    </source>
</evidence>
<keyword evidence="1" id="KW-0732">Signal</keyword>
<name>A0A2J6QB31_9HELO</name>
<keyword evidence="3" id="KW-1185">Reference proteome</keyword>
<protein>
    <submittedName>
        <fullName evidence="2">Uncharacterized protein</fullName>
    </submittedName>
</protein>
<evidence type="ECO:0000256" key="1">
    <source>
        <dbReference type="SAM" id="SignalP"/>
    </source>
</evidence>
<accession>A0A2J6QB31</accession>
<dbReference type="AlphaFoldDB" id="A0A2J6QB31"/>
<evidence type="ECO:0000313" key="3">
    <source>
        <dbReference type="Proteomes" id="UP000235672"/>
    </source>
</evidence>
<dbReference type="EMBL" id="KZ613475">
    <property type="protein sequence ID" value="PMD23470.1"/>
    <property type="molecule type" value="Genomic_DNA"/>
</dbReference>
<feature type="chain" id="PRO_5014443335" evidence="1">
    <location>
        <begin position="19"/>
        <end position="387"/>
    </location>
</feature>
<gene>
    <name evidence="2" type="ORF">NA56DRAFT_657498</name>
</gene>
<organism evidence="2 3">
    <name type="scientific">Hyaloscypha hepaticicola</name>
    <dbReference type="NCBI Taxonomy" id="2082293"/>
    <lineage>
        <taxon>Eukaryota</taxon>
        <taxon>Fungi</taxon>
        <taxon>Dikarya</taxon>
        <taxon>Ascomycota</taxon>
        <taxon>Pezizomycotina</taxon>
        <taxon>Leotiomycetes</taxon>
        <taxon>Helotiales</taxon>
        <taxon>Hyaloscyphaceae</taxon>
        <taxon>Hyaloscypha</taxon>
    </lineage>
</organism>
<dbReference type="Proteomes" id="UP000235672">
    <property type="component" value="Unassembled WGS sequence"/>
</dbReference>